<organism evidence="2 3">
    <name type="scientific">Coniochaeta pulveracea</name>
    <dbReference type="NCBI Taxonomy" id="177199"/>
    <lineage>
        <taxon>Eukaryota</taxon>
        <taxon>Fungi</taxon>
        <taxon>Dikarya</taxon>
        <taxon>Ascomycota</taxon>
        <taxon>Pezizomycotina</taxon>
        <taxon>Sordariomycetes</taxon>
        <taxon>Sordariomycetidae</taxon>
        <taxon>Coniochaetales</taxon>
        <taxon>Coniochaetaceae</taxon>
        <taxon>Coniochaeta</taxon>
    </lineage>
</organism>
<protein>
    <recommendedName>
        <fullName evidence="4">DUF2406 domain-containing protein</fullName>
    </recommendedName>
</protein>
<accession>A0A420YE35</accession>
<evidence type="ECO:0000313" key="3">
    <source>
        <dbReference type="Proteomes" id="UP000275385"/>
    </source>
</evidence>
<feature type="compositionally biased region" description="Low complexity" evidence="1">
    <location>
        <begin position="24"/>
        <end position="76"/>
    </location>
</feature>
<gene>
    <name evidence="2" type="ORF">DL546_007694</name>
</gene>
<feature type="compositionally biased region" description="Polar residues" evidence="1">
    <location>
        <begin position="1"/>
        <end position="23"/>
    </location>
</feature>
<dbReference type="AlphaFoldDB" id="A0A420YE35"/>
<feature type="region of interest" description="Disordered" evidence="1">
    <location>
        <begin position="1"/>
        <end position="165"/>
    </location>
</feature>
<comment type="caution">
    <text evidence="2">The sequence shown here is derived from an EMBL/GenBank/DDBJ whole genome shotgun (WGS) entry which is preliminary data.</text>
</comment>
<keyword evidence="3" id="KW-1185">Reference proteome</keyword>
<evidence type="ECO:0008006" key="4">
    <source>
        <dbReference type="Google" id="ProtNLM"/>
    </source>
</evidence>
<name>A0A420YE35_9PEZI</name>
<sequence length="460" mass="50145">MSSQNSSHPLPATPGQQTAQNTSSQHYPPHVQYQQQLPQSHQSYNYQQQPQRPQVTAQQSQPGQQKQRPRSRGFSFRSDRSHKSSASSGHHPKVDLHETAAEKEAKRLHTKADPSVAMNEAEPAAVQAQAKTQLAPLRGIQHKDAFGNPIADPDRSNPTRSRWERPLDTIRSFEAAIDGGYNRKSYIRSADSDSPVNWNRRGSTYGSEQAHHPRSGGSADMLKLANGGAGANAARFPQDSYYGGRPQSTSRIESMYDTRPVPGAQRDSYYADGPQGGYNNGYPPGPNGADRRRYPRAASEPHFNPPRQQQDPNIYPIPNNHRSYETVASASGSGTSGEAAGYQTDLTSDNSSAERVQAPQRSRQEQTNDYGYGSNQNAGYPSSSFTVGVKSPMNLNSQPTSGYQNGGGANYGASTPAVPSKGGLLRKQSTQTSQQPSAAEQRPAAGEKRKSWFTRKFSKS</sequence>
<dbReference type="InterPro" id="IPR018809">
    <property type="entry name" value="DUF2406"/>
</dbReference>
<dbReference type="Proteomes" id="UP000275385">
    <property type="component" value="Unassembled WGS sequence"/>
</dbReference>
<feature type="compositionally biased region" description="Basic and acidic residues" evidence="1">
    <location>
        <begin position="92"/>
        <end position="112"/>
    </location>
</feature>
<evidence type="ECO:0000256" key="1">
    <source>
        <dbReference type="SAM" id="MobiDB-lite"/>
    </source>
</evidence>
<feature type="compositionally biased region" description="Polar residues" evidence="1">
    <location>
        <begin position="344"/>
        <end position="386"/>
    </location>
</feature>
<feature type="compositionally biased region" description="Low complexity" evidence="1">
    <location>
        <begin position="328"/>
        <end position="341"/>
    </location>
</feature>
<proteinExistence type="predicted"/>
<feature type="region of interest" description="Disordered" evidence="1">
    <location>
        <begin position="186"/>
        <end position="460"/>
    </location>
</feature>
<feature type="compositionally biased region" description="Basic and acidic residues" evidence="1">
    <location>
        <begin position="152"/>
        <end position="165"/>
    </location>
</feature>
<feature type="compositionally biased region" description="Polar residues" evidence="1">
    <location>
        <begin position="192"/>
        <end position="207"/>
    </location>
</feature>
<reference evidence="2 3" key="1">
    <citation type="submission" date="2018-08" db="EMBL/GenBank/DDBJ databases">
        <title>Draft genome of the lignicolous fungus Coniochaeta pulveracea.</title>
        <authorList>
            <person name="Borstlap C.J."/>
            <person name="De Witt R.N."/>
            <person name="Botha A."/>
            <person name="Volschenk H."/>
        </authorList>
    </citation>
    <scope>NUCLEOTIDE SEQUENCE [LARGE SCALE GENOMIC DNA]</scope>
    <source>
        <strain evidence="2 3">CAB683</strain>
    </source>
</reference>
<dbReference type="PANTHER" id="PTHR28186:SF1">
    <property type="entry name" value="MEIOTICALLY UP-REGULATED GENE 9 PROTEIN"/>
    <property type="match status" value="1"/>
</dbReference>
<evidence type="ECO:0000313" key="2">
    <source>
        <dbReference type="EMBL" id="RKU46148.1"/>
    </source>
</evidence>
<feature type="compositionally biased region" description="Basic residues" evidence="1">
    <location>
        <begin position="451"/>
        <end position="460"/>
    </location>
</feature>
<dbReference type="EMBL" id="QVQW01000016">
    <property type="protein sequence ID" value="RKU46148.1"/>
    <property type="molecule type" value="Genomic_DNA"/>
</dbReference>
<dbReference type="OrthoDB" id="5330253at2759"/>
<dbReference type="PANTHER" id="PTHR28186">
    <property type="entry name" value="MEIOTICALLY UP-REGULATED GENE 9 PROTEIN"/>
    <property type="match status" value="1"/>
</dbReference>
<dbReference type="Pfam" id="PF10295">
    <property type="entry name" value="DUF2406"/>
    <property type="match status" value="1"/>
</dbReference>